<keyword evidence="6 8" id="KW-0472">Membrane</keyword>
<name>A0A484YEU8_ECOLX</name>
<evidence type="ECO:0000256" key="5">
    <source>
        <dbReference type="ARBA" id="ARBA00022989"/>
    </source>
</evidence>
<dbReference type="Proteomes" id="UP000372890">
    <property type="component" value="Unassembled WGS sequence"/>
</dbReference>
<dbReference type="GO" id="GO:0015128">
    <property type="term" value="F:gluconate transmembrane transporter activity"/>
    <property type="evidence" value="ECO:0007669"/>
    <property type="project" value="InterPro"/>
</dbReference>
<evidence type="ECO:0000256" key="2">
    <source>
        <dbReference type="ARBA" id="ARBA00022448"/>
    </source>
</evidence>
<dbReference type="AlphaFoldDB" id="A0A484YEU8"/>
<keyword evidence="4 8" id="KW-0812">Transmembrane</keyword>
<evidence type="ECO:0000313" key="10">
    <source>
        <dbReference type="Proteomes" id="UP000372890"/>
    </source>
</evidence>
<keyword evidence="5 8" id="KW-1133">Transmembrane helix</keyword>
<comment type="subcellular location">
    <subcellularLocation>
        <location evidence="1">Cell membrane</location>
        <topology evidence="1">Multi-pass membrane protein</topology>
    </subcellularLocation>
</comment>
<protein>
    <submittedName>
        <fullName evidence="9">Putative transport protein</fullName>
    </submittedName>
</protein>
<dbReference type="Pfam" id="PF02447">
    <property type="entry name" value="GntP_permease"/>
    <property type="match status" value="1"/>
</dbReference>
<evidence type="ECO:0000313" key="9">
    <source>
        <dbReference type="EMBL" id="VFS34970.1"/>
    </source>
</evidence>
<organism evidence="9 10">
    <name type="scientific">Escherichia coli</name>
    <dbReference type="NCBI Taxonomy" id="562"/>
    <lineage>
        <taxon>Bacteria</taxon>
        <taxon>Pseudomonadati</taxon>
        <taxon>Pseudomonadota</taxon>
        <taxon>Gammaproteobacteria</taxon>
        <taxon>Enterobacterales</taxon>
        <taxon>Enterobacteriaceae</taxon>
        <taxon>Escherichia</taxon>
    </lineage>
</organism>
<proteinExistence type="inferred from homology"/>
<keyword evidence="2" id="KW-0813">Transport</keyword>
<evidence type="ECO:0000256" key="3">
    <source>
        <dbReference type="ARBA" id="ARBA00022475"/>
    </source>
</evidence>
<evidence type="ECO:0000256" key="8">
    <source>
        <dbReference type="SAM" id="Phobius"/>
    </source>
</evidence>
<accession>A0A484YEU8</accession>
<evidence type="ECO:0000256" key="4">
    <source>
        <dbReference type="ARBA" id="ARBA00022692"/>
    </source>
</evidence>
<comment type="similarity">
    <text evidence="7">Belongs to the GntP permease family.</text>
</comment>
<dbReference type="GO" id="GO:0005886">
    <property type="term" value="C:plasma membrane"/>
    <property type="evidence" value="ECO:0007669"/>
    <property type="project" value="UniProtKB-SubCell"/>
</dbReference>
<gene>
    <name evidence="9" type="primary">idnT</name>
    <name evidence="9" type="ORF">NCTC9001_05037</name>
</gene>
<evidence type="ECO:0000256" key="6">
    <source>
        <dbReference type="ARBA" id="ARBA00023136"/>
    </source>
</evidence>
<dbReference type="EMBL" id="CAADIS010000005">
    <property type="protein sequence ID" value="VFS34970.1"/>
    <property type="molecule type" value="Genomic_DNA"/>
</dbReference>
<dbReference type="PANTHER" id="PTHR30354:SF22">
    <property type="entry name" value="HIGH-AFFINITY GLUCONATE TRANSPORTER"/>
    <property type="match status" value="1"/>
</dbReference>
<sequence>MDSCGKAIAGIAGLLLIIGGGGAFKQVLIDSGVGQYISTLVSGMDINPILMAWGVAAFLRICLGSATVAAISTAGLVIPIVGSTSQYQPGLDYAGLPVPDPVFVLTLTMPVSG</sequence>
<dbReference type="PANTHER" id="PTHR30354">
    <property type="entry name" value="GNT FAMILY GLUCONATE TRANSPORTER"/>
    <property type="match status" value="1"/>
</dbReference>
<evidence type="ECO:0000256" key="7">
    <source>
        <dbReference type="ARBA" id="ARBA00049663"/>
    </source>
</evidence>
<feature type="transmembrane region" description="Helical" evidence="8">
    <location>
        <begin position="49"/>
        <end position="78"/>
    </location>
</feature>
<evidence type="ECO:0000256" key="1">
    <source>
        <dbReference type="ARBA" id="ARBA00004651"/>
    </source>
</evidence>
<reference evidence="9 10" key="1">
    <citation type="submission" date="2019-03" db="EMBL/GenBank/DDBJ databases">
        <authorList>
            <consortium name="Pathogen Informatics"/>
        </authorList>
    </citation>
    <scope>NUCLEOTIDE SEQUENCE [LARGE SCALE GENOMIC DNA]</scope>
    <source>
        <strain evidence="9 10">NCTC9001</strain>
    </source>
</reference>
<keyword evidence="3" id="KW-1003">Cell membrane</keyword>
<dbReference type="InterPro" id="IPR003474">
    <property type="entry name" value="Glcn_transporter"/>
</dbReference>